<dbReference type="Proteomes" id="UP000244309">
    <property type="component" value="Unassembled WGS sequence"/>
</dbReference>
<dbReference type="GO" id="GO:0005634">
    <property type="term" value="C:nucleus"/>
    <property type="evidence" value="ECO:0007669"/>
    <property type="project" value="TreeGrafter"/>
</dbReference>
<organism evidence="2 3">
    <name type="scientific">Candidozyma haemuli</name>
    <dbReference type="NCBI Taxonomy" id="45357"/>
    <lineage>
        <taxon>Eukaryota</taxon>
        <taxon>Fungi</taxon>
        <taxon>Dikarya</taxon>
        <taxon>Ascomycota</taxon>
        <taxon>Saccharomycotina</taxon>
        <taxon>Pichiomycetes</taxon>
        <taxon>Metschnikowiaceae</taxon>
        <taxon>Candidozyma</taxon>
    </lineage>
</organism>
<dbReference type="PANTHER" id="PTHR12197:SF294">
    <property type="entry name" value="POTENTIAL PROTEIN LYSINE METHYLTRANSFERASE SET6"/>
    <property type="match status" value="1"/>
</dbReference>
<dbReference type="InterPro" id="IPR001214">
    <property type="entry name" value="SET_dom"/>
</dbReference>
<dbReference type="SUPFAM" id="SSF82199">
    <property type="entry name" value="SET domain"/>
    <property type="match status" value="1"/>
</dbReference>
<dbReference type="VEuPathDB" id="FungiDB:CXQ85_001948"/>
<dbReference type="GeneID" id="37007279"/>
<dbReference type="STRING" id="45357.A0A2V1ARM0"/>
<evidence type="ECO:0000313" key="3">
    <source>
        <dbReference type="Proteomes" id="UP000244309"/>
    </source>
</evidence>
<dbReference type="CDD" id="cd20071">
    <property type="entry name" value="SET_SMYD"/>
    <property type="match status" value="1"/>
</dbReference>
<dbReference type="EMBL" id="PKFO01000003">
    <property type="protein sequence ID" value="PVH20166.1"/>
    <property type="molecule type" value="Genomic_DNA"/>
</dbReference>
<evidence type="ECO:0000313" key="2">
    <source>
        <dbReference type="EMBL" id="PVH20166.1"/>
    </source>
</evidence>
<keyword evidence="3" id="KW-1185">Reference proteome</keyword>
<feature type="domain" description="SET" evidence="1">
    <location>
        <begin position="55"/>
        <end position="361"/>
    </location>
</feature>
<dbReference type="OrthoDB" id="1028014at2759"/>
<gene>
    <name evidence="2" type="ORF">CXQ85_001948</name>
</gene>
<sequence>MSDSLPYSAHVPRANLSTKDFVFEITHETDLTTDTASDSESCSEVSDLTGQSCLQEISPYFDVKRTVYGGRGCFASGFIPKGTEILTSERPVGNSVAKDFKKEVCSWCFAYHNGKTMKHRLQNKIYFCSEACLSEFQNYDNDGMLTKTLISFDNNFTKNECSVDECDVPEDTEDPQAVIASIWEEVEQWDLKISKMKPTKRARFIPKLTKDDYAEARYVISTVHSMYQGEDGPLATELSLFDTLESSEPQKVQKYPYLTISYSNIFKFLRLTCPDAFQKFITPQSVRNIIGRNLTNAFGIWSPTTSEDEEREYLGFGVYPSASFFNHACCFNVKKHRDGSKYTFTTTEDVPAGSELCISYGISGDEDLESREATLAEWFFQCGCAKCTTERK</sequence>
<evidence type="ECO:0000259" key="1">
    <source>
        <dbReference type="PROSITE" id="PS50280"/>
    </source>
</evidence>
<dbReference type="RefSeq" id="XP_025341106.1">
    <property type="nucleotide sequence ID" value="XM_025485641.1"/>
</dbReference>
<dbReference type="AlphaFoldDB" id="A0A2V1ARM0"/>
<dbReference type="PROSITE" id="PS50280">
    <property type="entry name" value="SET"/>
    <property type="match status" value="1"/>
</dbReference>
<dbReference type="Pfam" id="PF00856">
    <property type="entry name" value="SET"/>
    <property type="match status" value="1"/>
</dbReference>
<dbReference type="InterPro" id="IPR046341">
    <property type="entry name" value="SET_dom_sf"/>
</dbReference>
<dbReference type="Gene3D" id="2.170.270.10">
    <property type="entry name" value="SET domain"/>
    <property type="match status" value="1"/>
</dbReference>
<protein>
    <recommendedName>
        <fullName evidence="1">SET domain-containing protein</fullName>
    </recommendedName>
</protein>
<accession>A0A2V1ARM0</accession>
<comment type="caution">
    <text evidence="2">The sequence shown here is derived from an EMBL/GenBank/DDBJ whole genome shotgun (WGS) entry which is preliminary data.</text>
</comment>
<dbReference type="InterPro" id="IPR050869">
    <property type="entry name" value="H3K4_H4K5_MeTrfase"/>
</dbReference>
<dbReference type="PANTHER" id="PTHR12197">
    <property type="entry name" value="HISTONE-LYSINE N-METHYLTRANSFERASE SMYD"/>
    <property type="match status" value="1"/>
</dbReference>
<proteinExistence type="predicted"/>
<name>A0A2V1ARM0_9ASCO</name>
<reference evidence="2 3" key="1">
    <citation type="submission" date="2017-12" db="EMBL/GenBank/DDBJ databases">
        <title>Genome Sequence of a Multidrug-Resistant Candida haemulonii Isolate from a Patient with Chronic Leg Ulcers in Israel.</title>
        <authorList>
            <person name="Chow N.A."/>
            <person name="Gade L."/>
            <person name="Batra D."/>
            <person name="Rowe L.A."/>
            <person name="Ben-Ami R."/>
            <person name="Loparev V.N."/>
            <person name="Litvintseva A.P."/>
        </authorList>
    </citation>
    <scope>NUCLEOTIDE SEQUENCE [LARGE SCALE GENOMIC DNA]</scope>
    <source>
        <strain evidence="2 3">B11899</strain>
    </source>
</reference>